<dbReference type="GO" id="GO:0031176">
    <property type="term" value="F:endo-1,4-beta-xylanase activity"/>
    <property type="evidence" value="ECO:0007669"/>
    <property type="project" value="UniProtKB-EC"/>
</dbReference>
<evidence type="ECO:0000313" key="12">
    <source>
        <dbReference type="EMBL" id="CBL16579.1"/>
    </source>
</evidence>
<evidence type="ECO:0000256" key="2">
    <source>
        <dbReference type="ARBA" id="ARBA00022737"/>
    </source>
</evidence>
<dbReference type="InterPro" id="IPR016134">
    <property type="entry name" value="Dockerin_dom"/>
</dbReference>
<dbReference type="HOGENOM" id="CLU_019681_1_0_9"/>
<evidence type="ECO:0000313" key="13">
    <source>
        <dbReference type="Proteomes" id="UP000007054"/>
    </source>
</evidence>
<keyword evidence="9" id="KW-0732">Signal</keyword>
<dbReference type="SUPFAM" id="SSF49785">
    <property type="entry name" value="Galactose-binding domain-like"/>
    <property type="match status" value="1"/>
</dbReference>
<dbReference type="PROSITE" id="PS00591">
    <property type="entry name" value="GH10_1"/>
    <property type="match status" value="1"/>
</dbReference>
<dbReference type="PANTHER" id="PTHR31490:SF90">
    <property type="entry name" value="ENDO-1,4-BETA-XYLANASE A"/>
    <property type="match status" value="1"/>
</dbReference>
<dbReference type="InterPro" id="IPR017853">
    <property type="entry name" value="GH"/>
</dbReference>
<dbReference type="InterPro" id="IPR008979">
    <property type="entry name" value="Galactose-bd-like_sf"/>
</dbReference>
<evidence type="ECO:0000256" key="3">
    <source>
        <dbReference type="ARBA" id="ARBA00022801"/>
    </source>
</evidence>
<dbReference type="Proteomes" id="UP000007054">
    <property type="component" value="Chromosome"/>
</dbReference>
<dbReference type="GeneID" id="83155175"/>
<dbReference type="PROSITE" id="PS00018">
    <property type="entry name" value="EF_HAND_1"/>
    <property type="match status" value="1"/>
</dbReference>
<dbReference type="InterPro" id="IPR001000">
    <property type="entry name" value="GH10_dom"/>
</dbReference>
<dbReference type="Pfam" id="PF00331">
    <property type="entry name" value="Glyco_hydro_10"/>
    <property type="match status" value="1"/>
</dbReference>
<evidence type="ECO:0000256" key="9">
    <source>
        <dbReference type="SAM" id="SignalP"/>
    </source>
</evidence>
<proteinExistence type="inferred from homology"/>
<dbReference type="PRINTS" id="PR00134">
    <property type="entry name" value="GLHYDRLASE10"/>
</dbReference>
<keyword evidence="3 8" id="KW-0378">Hydrolase</keyword>
<dbReference type="SUPFAM" id="SSF51445">
    <property type="entry name" value="(Trans)glycosidases"/>
    <property type="match status" value="1"/>
</dbReference>
<dbReference type="PROSITE" id="PS51766">
    <property type="entry name" value="DOCKERIN"/>
    <property type="match status" value="1"/>
</dbReference>
<evidence type="ECO:0000256" key="6">
    <source>
        <dbReference type="ARBA" id="ARBA00023326"/>
    </source>
</evidence>
<dbReference type="SMART" id="SM00633">
    <property type="entry name" value="Glyco_10"/>
    <property type="match status" value="1"/>
</dbReference>
<keyword evidence="5 8" id="KW-0326">Glycosidase</keyword>
<dbReference type="PANTHER" id="PTHR31490">
    <property type="entry name" value="GLYCOSYL HYDROLASE"/>
    <property type="match status" value="1"/>
</dbReference>
<keyword evidence="4 8" id="KW-0119">Carbohydrate metabolism</keyword>
<gene>
    <name evidence="12" type="ordered locus">RUM_03400</name>
</gene>
<reference evidence="12 13" key="1">
    <citation type="submission" date="2010-03" db="EMBL/GenBank/DDBJ databases">
        <title>The genome sequence of Ruminococcus sp. 18P13.</title>
        <authorList>
            <consortium name="metaHIT consortium -- http://www.metahit.eu/"/>
            <person name="Pajon A."/>
            <person name="Turner K."/>
            <person name="Parkhill J."/>
            <person name="Bernalier A."/>
        </authorList>
    </citation>
    <scope>NUCLEOTIDE SEQUENCE [LARGE SCALE GENOMIC DNA]</scope>
    <source>
        <strain evidence="13">DSM 18848 / JCM 17042 / 18P13</strain>
    </source>
</reference>
<dbReference type="PROSITE" id="PS51760">
    <property type="entry name" value="GH10_2"/>
    <property type="match status" value="1"/>
</dbReference>
<dbReference type="CAZy" id="GH10">
    <property type="family name" value="Glycoside Hydrolase Family 10"/>
</dbReference>
<feature type="chain" id="PRO_5038638727" description="Beta-xylanase" evidence="9">
    <location>
        <begin position="25"/>
        <end position="633"/>
    </location>
</feature>
<feature type="active site" description="Nucleophile" evidence="7">
    <location>
        <position position="462"/>
    </location>
</feature>
<evidence type="ECO:0000256" key="8">
    <source>
        <dbReference type="RuleBase" id="RU361174"/>
    </source>
</evidence>
<dbReference type="InterPro" id="IPR044846">
    <property type="entry name" value="GH10"/>
</dbReference>
<dbReference type="EMBL" id="FP929052">
    <property type="protein sequence ID" value="CBL16579.1"/>
    <property type="molecule type" value="Genomic_DNA"/>
</dbReference>
<dbReference type="InterPro" id="IPR031158">
    <property type="entry name" value="GH10_AS"/>
</dbReference>
<dbReference type="KEGG" id="rch:RUM_03400"/>
<dbReference type="Gene3D" id="1.10.1330.10">
    <property type="entry name" value="Dockerin domain"/>
    <property type="match status" value="1"/>
</dbReference>
<evidence type="ECO:0000256" key="4">
    <source>
        <dbReference type="ARBA" id="ARBA00023277"/>
    </source>
</evidence>
<dbReference type="InterPro" id="IPR036439">
    <property type="entry name" value="Dockerin_dom_sf"/>
</dbReference>
<sequence length="633" mass="69424">MSKAITKKLLAGLTSAAMLATATAVNLTAVPAATAADAKVIYSTDFEGDSFDFTRRGEDETLELTTEQAHGGSQSLCVSTRAKNWNGPQLALDNLIEANTEYVVNAYAMTPWYATLTLSMQYTDADGNIHYGNILGQVSQGEWTAYENVKFSFPADTTDWYLYFEASDASVNIYVDDFTITEAPEVELEDIASLADVYRPYFKIGTAIGSSNLASKPFMGLVERHFNESITFGNELKPDFVLDKAATLAYMEANDGDQTNPQISLTNAKALLNYCRDNNIPVRGHTLVWHSQTPDWFFKENFSDDGDWVSKEVMIQRMENYIKNVMEALAEQYPTVDFYAWDVVNEAWTDGGQPRTAGSNNTTTGNSAWVQVFGDNSFIEYAFKFARQYAPEGCKLYYNDYNEYIDGKTNAICEMATDLKAKGLIDGIGMQSHLATNFPSAAQYKKALAKFAALGLDIQVTELDITTSDTSEAGLETQAQVYSDIMDALVEYSDSISAVIFWGVTDDQSWRASQLPLLFDKDFKAKPAYYSIVDGLEPVTTAPQDTTTTTTTTTTTAATTAPSGDFLAGDVDCNGVVEINDAVLLARYVAQDDTVKITVQGVANGDYNQDGSVDSTDITAVCRQLAHLTDEDA</sequence>
<protein>
    <recommendedName>
        <fullName evidence="8">Beta-xylanase</fullName>
        <ecNumber evidence="8">3.2.1.8</ecNumber>
    </recommendedName>
</protein>
<name>D4LAD4_RUMC1</name>
<dbReference type="Gene3D" id="2.60.120.260">
    <property type="entry name" value="Galactose-binding domain-like"/>
    <property type="match status" value="1"/>
</dbReference>
<dbReference type="EC" id="3.2.1.8" evidence="8"/>
<feature type="signal peptide" evidence="9">
    <location>
        <begin position="1"/>
        <end position="24"/>
    </location>
</feature>
<dbReference type="STRING" id="213810.RUM_03400"/>
<comment type="similarity">
    <text evidence="1 8">Belongs to the glycosyl hydrolase 10 (cellulase F) family.</text>
</comment>
<dbReference type="Pfam" id="PF00404">
    <property type="entry name" value="Dockerin_1"/>
    <property type="match status" value="1"/>
</dbReference>
<dbReference type="InterPro" id="IPR003305">
    <property type="entry name" value="CenC_carb-bd"/>
</dbReference>
<accession>D4LAD4</accession>
<evidence type="ECO:0000256" key="7">
    <source>
        <dbReference type="PROSITE-ProRule" id="PRU10061"/>
    </source>
</evidence>
<dbReference type="InterPro" id="IPR002105">
    <property type="entry name" value="Dockerin_1_rpt"/>
</dbReference>
<dbReference type="SUPFAM" id="SSF63446">
    <property type="entry name" value="Type I dockerin domain"/>
    <property type="match status" value="1"/>
</dbReference>
<keyword evidence="6 8" id="KW-0624">Polysaccharide degradation</keyword>
<dbReference type="Gene3D" id="3.20.20.80">
    <property type="entry name" value="Glycosidases"/>
    <property type="match status" value="1"/>
</dbReference>
<evidence type="ECO:0000259" key="11">
    <source>
        <dbReference type="PROSITE" id="PS51766"/>
    </source>
</evidence>
<comment type="catalytic activity">
    <reaction evidence="8">
        <text>Endohydrolysis of (1-&gt;4)-beta-D-xylosidic linkages in xylans.</text>
        <dbReference type="EC" id="3.2.1.8"/>
    </reaction>
</comment>
<evidence type="ECO:0000256" key="1">
    <source>
        <dbReference type="ARBA" id="ARBA00007495"/>
    </source>
</evidence>
<dbReference type="PROSITE" id="PS00448">
    <property type="entry name" value="CLOS_CELLULOSOME_RPT"/>
    <property type="match status" value="1"/>
</dbReference>
<keyword evidence="12" id="KW-0858">Xylan degradation</keyword>
<feature type="domain" description="GH10" evidence="10">
    <location>
        <begin position="188"/>
        <end position="535"/>
    </location>
</feature>
<dbReference type="CAZy" id="CBM22">
    <property type="family name" value="Carbohydrate-Binding Module Family 22"/>
</dbReference>
<dbReference type="InterPro" id="IPR018247">
    <property type="entry name" value="EF_Hand_1_Ca_BS"/>
</dbReference>
<keyword evidence="2" id="KW-0677">Repeat</keyword>
<feature type="domain" description="Dockerin" evidence="11">
    <location>
        <begin position="564"/>
        <end position="633"/>
    </location>
</feature>
<evidence type="ECO:0000259" key="10">
    <source>
        <dbReference type="PROSITE" id="PS51760"/>
    </source>
</evidence>
<dbReference type="CDD" id="cd14256">
    <property type="entry name" value="Dockerin_I"/>
    <property type="match status" value="1"/>
</dbReference>
<keyword evidence="13" id="KW-1185">Reference proteome</keyword>
<dbReference type="PATRIC" id="fig|213810.4.peg.245"/>
<evidence type="ECO:0000256" key="5">
    <source>
        <dbReference type="ARBA" id="ARBA00023295"/>
    </source>
</evidence>
<dbReference type="Pfam" id="PF02018">
    <property type="entry name" value="CBM_4_9"/>
    <property type="match status" value="1"/>
</dbReference>
<dbReference type="GO" id="GO:0045493">
    <property type="term" value="P:xylan catabolic process"/>
    <property type="evidence" value="ECO:0007669"/>
    <property type="project" value="UniProtKB-KW"/>
</dbReference>
<dbReference type="RefSeq" id="WP_015557486.1">
    <property type="nucleotide sequence ID" value="NC_021039.1"/>
</dbReference>
<organism evidence="12 13">
    <name type="scientific">Ruminococcus champanellensis (strain DSM 18848 / JCM 17042 / KCTC 15320 / 18P13)</name>
    <dbReference type="NCBI Taxonomy" id="213810"/>
    <lineage>
        <taxon>Bacteria</taxon>
        <taxon>Bacillati</taxon>
        <taxon>Bacillota</taxon>
        <taxon>Clostridia</taxon>
        <taxon>Eubacteriales</taxon>
        <taxon>Oscillospiraceae</taxon>
        <taxon>Ruminococcus</taxon>
    </lineage>
</organism>
<dbReference type="AlphaFoldDB" id="D4LAD4"/>